<evidence type="ECO:0000313" key="6">
    <source>
        <dbReference type="Proteomes" id="UP000295325"/>
    </source>
</evidence>
<dbReference type="GO" id="GO:0031469">
    <property type="term" value="C:bacterial microcompartment"/>
    <property type="evidence" value="ECO:0007669"/>
    <property type="project" value="UniProtKB-SubCell"/>
</dbReference>
<dbReference type="AlphaFoldDB" id="A0A4R7K8S7"/>
<evidence type="ECO:0000313" key="5">
    <source>
        <dbReference type="EMBL" id="TDT50369.1"/>
    </source>
</evidence>
<keyword evidence="6" id="KW-1185">Reference proteome</keyword>
<dbReference type="Proteomes" id="UP000295325">
    <property type="component" value="Unassembled WGS sequence"/>
</dbReference>
<dbReference type="InterPro" id="IPR037233">
    <property type="entry name" value="CcmK-like_sf"/>
</dbReference>
<dbReference type="EMBL" id="SOAZ01000030">
    <property type="protein sequence ID" value="TDT50369.1"/>
    <property type="molecule type" value="Genomic_DNA"/>
</dbReference>
<dbReference type="OrthoDB" id="9791973at2"/>
<dbReference type="InterPro" id="IPR000249">
    <property type="entry name" value="BMC_dom"/>
</dbReference>
<sequence length="182" mass="18642">MIRSIGLIELNSIAKGIETADTMIKAAKVHLLLAKTVCPGKYIVLIAGNVGAVEASVAAGLECGGAYVVDELIIPNIHPQLIPAINSSTEVERLRSLGVMEFFSIASAIVAADAAVKAADVELIEVRPGIGIGGKAFVTLTGEVSAVRSAVESGAAAVLKSGMMVNKVVIPSPGKELLQSLL</sequence>
<dbReference type="InterPro" id="IPR050575">
    <property type="entry name" value="BMC_shell"/>
</dbReference>
<dbReference type="Pfam" id="PF00936">
    <property type="entry name" value="BMC"/>
    <property type="match status" value="2"/>
</dbReference>
<evidence type="ECO:0000256" key="3">
    <source>
        <dbReference type="PROSITE-ProRule" id="PRU01278"/>
    </source>
</evidence>
<evidence type="ECO:0000259" key="4">
    <source>
        <dbReference type="PROSITE" id="PS51930"/>
    </source>
</evidence>
<dbReference type="PROSITE" id="PS51930">
    <property type="entry name" value="BMC_2"/>
    <property type="match status" value="2"/>
</dbReference>
<dbReference type="RefSeq" id="WP_133629239.1">
    <property type="nucleotide sequence ID" value="NZ_SOAZ01000030.1"/>
</dbReference>
<dbReference type="InterPro" id="IPR044872">
    <property type="entry name" value="CcmK/CsoS1_BMC"/>
</dbReference>
<keyword evidence="2" id="KW-1283">Bacterial microcompartment</keyword>
<dbReference type="PANTHER" id="PTHR33941:SF11">
    <property type="entry name" value="BACTERIAL MICROCOMPARTMENT SHELL PROTEIN PDUJ"/>
    <property type="match status" value="1"/>
</dbReference>
<name>A0A4R7K8S7_9CLOT</name>
<gene>
    <name evidence="5" type="ORF">EDD71_13029</name>
</gene>
<dbReference type="CDD" id="cd07053">
    <property type="entry name" value="BMC_PduT_repeat1"/>
    <property type="match status" value="1"/>
</dbReference>
<accession>A0A4R7K8S7</accession>
<proteinExistence type="inferred from homology"/>
<reference evidence="5 6" key="1">
    <citation type="submission" date="2019-03" db="EMBL/GenBank/DDBJ databases">
        <title>Genomic Encyclopedia of Type Strains, Phase IV (KMG-IV): sequencing the most valuable type-strain genomes for metagenomic binning, comparative biology and taxonomic classification.</title>
        <authorList>
            <person name="Goeker M."/>
        </authorList>
    </citation>
    <scope>NUCLEOTIDE SEQUENCE [LARGE SCALE GENOMIC DNA]</scope>
    <source>
        <strain evidence="5 6">DSM 24455</strain>
    </source>
</reference>
<organism evidence="5 6">
    <name type="scientific">Fonticella tunisiensis</name>
    <dbReference type="NCBI Taxonomy" id="1096341"/>
    <lineage>
        <taxon>Bacteria</taxon>
        <taxon>Bacillati</taxon>
        <taxon>Bacillota</taxon>
        <taxon>Clostridia</taxon>
        <taxon>Eubacteriales</taxon>
        <taxon>Clostridiaceae</taxon>
        <taxon>Fonticella</taxon>
    </lineage>
</organism>
<evidence type="ECO:0000256" key="2">
    <source>
        <dbReference type="ARBA" id="ARBA00024446"/>
    </source>
</evidence>
<dbReference type="SUPFAM" id="SSF143414">
    <property type="entry name" value="CcmK-like"/>
    <property type="match status" value="2"/>
</dbReference>
<feature type="domain" description="BMC" evidence="4">
    <location>
        <begin position="96"/>
        <end position="182"/>
    </location>
</feature>
<comment type="similarity">
    <text evidence="3">Belongs to the bacterial microcompartments protein family.</text>
</comment>
<dbReference type="Gene3D" id="3.30.70.1710">
    <property type="match status" value="2"/>
</dbReference>
<evidence type="ECO:0000256" key="1">
    <source>
        <dbReference type="ARBA" id="ARBA00024322"/>
    </source>
</evidence>
<dbReference type="InterPro" id="IPR011238">
    <property type="entry name" value="Micro_shell_prot_PduT"/>
</dbReference>
<feature type="domain" description="BMC" evidence="4">
    <location>
        <begin position="4"/>
        <end position="86"/>
    </location>
</feature>
<comment type="subcellular location">
    <subcellularLocation>
        <location evidence="1">Bacterial microcompartment</location>
    </subcellularLocation>
</comment>
<comment type="caution">
    <text evidence="5">The sequence shown here is derived from an EMBL/GenBank/DDBJ whole genome shotgun (WGS) entry which is preliminary data.</text>
</comment>
<dbReference type="SMART" id="SM00877">
    <property type="entry name" value="BMC"/>
    <property type="match status" value="2"/>
</dbReference>
<dbReference type="PANTHER" id="PTHR33941">
    <property type="entry name" value="PROPANEDIOL UTILIZATION PROTEIN PDUA"/>
    <property type="match status" value="1"/>
</dbReference>
<dbReference type="CDD" id="cd07054">
    <property type="entry name" value="BMC_PduT_repeat2"/>
    <property type="match status" value="1"/>
</dbReference>
<dbReference type="PIRSF" id="PIRSF034834">
    <property type="entry name" value="PduT"/>
    <property type="match status" value="1"/>
</dbReference>
<protein>
    <submittedName>
        <fullName evidence="5">Microcompartment protein CcmL/EutN</fullName>
    </submittedName>
</protein>